<proteinExistence type="predicted"/>
<gene>
    <name evidence="1" type="ORF">SAMN02745168_0107</name>
</gene>
<evidence type="ECO:0000313" key="2">
    <source>
        <dbReference type="Proteomes" id="UP000192790"/>
    </source>
</evidence>
<sequence>MNREEIEIQRKCMEDSIASISAKVADAVKLAQLSAALSADSEARLVQAALELEELYISLNSAAPENS</sequence>
<dbReference type="AlphaFoldDB" id="A0A1W2CNE3"/>
<reference evidence="1 2" key="1">
    <citation type="submission" date="2017-04" db="EMBL/GenBank/DDBJ databases">
        <authorList>
            <person name="Afonso C.L."/>
            <person name="Miller P.J."/>
            <person name="Scott M.A."/>
            <person name="Spackman E."/>
            <person name="Goraichik I."/>
            <person name="Dimitrov K.M."/>
            <person name="Suarez D.L."/>
            <person name="Swayne D.E."/>
        </authorList>
    </citation>
    <scope>NUCLEOTIDE SEQUENCE [LARGE SCALE GENOMIC DNA]</scope>
    <source>
        <strain evidence="1 2">DSM 12816</strain>
    </source>
</reference>
<organism evidence="1 2">
    <name type="scientific">Papillibacter cinnamivorans DSM 12816</name>
    <dbReference type="NCBI Taxonomy" id="1122930"/>
    <lineage>
        <taxon>Bacteria</taxon>
        <taxon>Bacillati</taxon>
        <taxon>Bacillota</taxon>
        <taxon>Clostridia</taxon>
        <taxon>Eubacteriales</taxon>
        <taxon>Oscillospiraceae</taxon>
        <taxon>Papillibacter</taxon>
    </lineage>
</organism>
<name>A0A1W2CNE3_9FIRM</name>
<evidence type="ECO:0000313" key="1">
    <source>
        <dbReference type="EMBL" id="SMC86730.1"/>
    </source>
</evidence>
<dbReference type="RefSeq" id="WP_084235529.1">
    <property type="nucleotide sequence ID" value="NZ_FWXW01000011.1"/>
</dbReference>
<dbReference type="Proteomes" id="UP000192790">
    <property type="component" value="Unassembled WGS sequence"/>
</dbReference>
<accession>A0A1W2CNE3</accession>
<protein>
    <submittedName>
        <fullName evidence="1">Uncharacterized protein</fullName>
    </submittedName>
</protein>
<dbReference type="EMBL" id="FWXW01000011">
    <property type="protein sequence ID" value="SMC86730.1"/>
    <property type="molecule type" value="Genomic_DNA"/>
</dbReference>
<keyword evidence="2" id="KW-1185">Reference proteome</keyword>